<dbReference type="EMBL" id="OCNJ01000006">
    <property type="protein sequence ID" value="SOD97014.1"/>
    <property type="molecule type" value="Genomic_DNA"/>
</dbReference>
<feature type="coiled-coil region" evidence="1">
    <location>
        <begin position="497"/>
        <end position="535"/>
    </location>
</feature>
<dbReference type="Pfam" id="PF20155">
    <property type="entry name" value="TMP_3"/>
    <property type="match status" value="1"/>
</dbReference>
<evidence type="ECO:0000259" key="3">
    <source>
        <dbReference type="Pfam" id="PF20155"/>
    </source>
</evidence>
<dbReference type="NCBIfam" id="TIGR02675">
    <property type="entry name" value="tape_meas_nterm"/>
    <property type="match status" value="1"/>
</dbReference>
<feature type="region of interest" description="Disordered" evidence="2">
    <location>
        <begin position="376"/>
        <end position="429"/>
    </location>
</feature>
<evidence type="ECO:0000313" key="5">
    <source>
        <dbReference type="Proteomes" id="UP000219621"/>
    </source>
</evidence>
<accession>A0A286GPV8</accession>
<dbReference type="Proteomes" id="UP000219621">
    <property type="component" value="Unassembled WGS sequence"/>
</dbReference>
<evidence type="ECO:0000313" key="4">
    <source>
        <dbReference type="EMBL" id="SOD97014.1"/>
    </source>
</evidence>
<protein>
    <submittedName>
        <fullName evidence="4">Tape measure domain-containing protein</fullName>
    </submittedName>
</protein>
<reference evidence="4 5" key="1">
    <citation type="submission" date="2017-09" db="EMBL/GenBank/DDBJ databases">
        <authorList>
            <person name="Ehlers B."/>
            <person name="Leendertz F.H."/>
        </authorList>
    </citation>
    <scope>NUCLEOTIDE SEQUENCE [LARGE SCALE GENOMIC DNA]</scope>
    <source>
        <strain evidence="4 5">USBA 140</strain>
    </source>
</reference>
<feature type="domain" description="Tape measure protein N-terminal" evidence="3">
    <location>
        <begin position="100"/>
        <end position="288"/>
    </location>
</feature>
<proteinExistence type="predicted"/>
<dbReference type="InterPro" id="IPR013491">
    <property type="entry name" value="Tape_meas_N"/>
</dbReference>
<dbReference type="PANTHER" id="PTHR34491:SF156">
    <property type="entry name" value="KINESIN MOTOR DOMAIN-CONTAINING PROTEIN"/>
    <property type="match status" value="1"/>
</dbReference>
<gene>
    <name evidence="4" type="ORF">SAMN05421508_106208</name>
</gene>
<evidence type="ECO:0000256" key="1">
    <source>
        <dbReference type="SAM" id="Coils"/>
    </source>
</evidence>
<keyword evidence="5" id="KW-1185">Reference proteome</keyword>
<feature type="coiled-coil region" evidence="1">
    <location>
        <begin position="1400"/>
        <end position="1427"/>
    </location>
</feature>
<feature type="compositionally biased region" description="Basic and acidic residues" evidence="2">
    <location>
        <begin position="382"/>
        <end position="421"/>
    </location>
</feature>
<organism evidence="4 5">
    <name type="scientific">Caenispirillum bisanense</name>
    <dbReference type="NCBI Taxonomy" id="414052"/>
    <lineage>
        <taxon>Bacteria</taxon>
        <taxon>Pseudomonadati</taxon>
        <taxon>Pseudomonadota</taxon>
        <taxon>Alphaproteobacteria</taxon>
        <taxon>Rhodospirillales</taxon>
        <taxon>Novispirillaceae</taxon>
        <taxon>Caenispirillum</taxon>
    </lineage>
</organism>
<dbReference type="RefSeq" id="WP_097279972.1">
    <property type="nucleotide sequence ID" value="NZ_OCNJ01000006.1"/>
</dbReference>
<keyword evidence="1" id="KW-0175">Coiled coil</keyword>
<evidence type="ECO:0000256" key="2">
    <source>
        <dbReference type="SAM" id="MobiDB-lite"/>
    </source>
</evidence>
<dbReference type="PANTHER" id="PTHR34491">
    <property type="entry name" value="A-TYPE INCLUSION PROTEIN, PUTATIVE-RELATED"/>
    <property type="match status" value="1"/>
</dbReference>
<dbReference type="OrthoDB" id="7366859at2"/>
<sequence>MTRTVNTAFRLSPQGQEKVIDAFRKVGAEGERAFDKVDKASRKPSLGLRGLDSSVQGLTGRFAGLGGAAAGITRALAALGPAGMAAAAALALVAAAAMPIAKAGDEMARSFGKLAASTGSIDRARQSMADLYAISQRTGSALDSNISAFVRYQVAARAIGATRKEVAELVDVVQKFGIVGGSSTQEATSGAIQLGQALASGRLQGDELRSIMENMPLLAEAMAKELGVGVGRLKEMGSAGELTADRVFRAILASADEANAKFAQMPVTMDRAMQNVQTAWQVFGGELDSITHASQTIVWILQQGVNLIQGLRDGLTTTTGEALDDLRARRAALLEKNNPNNSGGWFVYENQARKREVEELDKKIESLEEVLRKENQLAAQRSKNEKDEIAANKAKADADRKAAEDAEVRTKAEKEAAAEAKRKAKQGANDSAAYIKGIEDQLKALKDEREGVIMSARERAIHEEIIRAENLARDKNQKLTAETIEQIKAEAGATWDVVEAKKKSKEQDERAKRAVEQAEEKRLDAIRDAEKERQRIINKTTDDVVEYGADIFGSWLDGERGSWVNFAQDIKKIMFRTFAEIAANAIIRPVAQPLVASAMGGITGAGGTSTGGGAGQLTYTSDLSSVSGLSNLATSFGQSESLLNIGKSIATSGFGQSIGLSTLTGPGAAQTLGVAAVPGGVSAAATPVMSGAGSALANGLSYSPWGVIGSLGANLLGLGGNPIGGTIGGTLGSVGGAALGSALAGGGTILGMQAGAVLGPLGAVAGAFLGTVLGGMIGGGKPHPSAHAWGNIGADGGLVVSEAKSKHMDTEQVQQLTKQLLEPLTTGLSQRYGLDFTQTDVGVAFGDDSYELLYRNINEIKRYKFDPNDEASAQAALANVTRDLLSTAGGVSDAMRKVISGLDGASVAAIDSALEFAKFYDGLGQSDETLSDAAKAFEGMLRKMDEYADLARENELDVGAVLAERDKSITGYIDGVYKSFGLVGEETKTVADSAKALVDTFRDMGEVLSNVGLDASKATDAMTEGLAKMRGQLEESLMSEYLGLVAPQLAEMFELETQYRARRADLEALGMDLTLLERWYEVRAAAINGETSGAQRATEVARQNAQQWTSIVESLRNTRLGLTVNPALSPATPAERLAELRSRWTALRARAMAGDPTAAGELSGIGQQLLEASRAFNHSAEAYQSDYNDVVRTLETVENYGRSQISLAEQHIAIANTQTGLLSQIASTGLKGLGLTEDLIAKIADLTTHRGGSIPGGIGGAAVGNGIPVVVPGTPSGASGMFTREELYLSNNPDVMAWAQDLANQSGLTGAAYREELNKWASHHYTNHGIGEGRAFADGGFASPGLALVGEYGPEIVDFHNPGRVYTNRELGEAVRGGGDTSAALEYVGRQQSSNTDRLIAALERRAAQSDAKIEQLTREVSRLAQAATRKTA</sequence>
<name>A0A286GPV8_9PROT</name>